<dbReference type="Pfam" id="PF20499">
    <property type="entry name" value="DUF6729"/>
    <property type="match status" value="1"/>
</dbReference>
<proteinExistence type="predicted"/>
<organism evidence="3 4">
    <name type="scientific">Mucor saturninus</name>
    <dbReference type="NCBI Taxonomy" id="64648"/>
    <lineage>
        <taxon>Eukaryota</taxon>
        <taxon>Fungi</taxon>
        <taxon>Fungi incertae sedis</taxon>
        <taxon>Mucoromycota</taxon>
        <taxon>Mucoromycotina</taxon>
        <taxon>Mucoromycetes</taxon>
        <taxon>Mucorales</taxon>
        <taxon>Mucorineae</taxon>
        <taxon>Mucoraceae</taxon>
        <taxon>Mucor</taxon>
    </lineage>
</organism>
<evidence type="ECO:0000259" key="2">
    <source>
        <dbReference type="Pfam" id="PF20499"/>
    </source>
</evidence>
<dbReference type="EMBL" id="JAEPRD010000454">
    <property type="protein sequence ID" value="KAG2191232.1"/>
    <property type="molecule type" value="Genomic_DNA"/>
</dbReference>
<dbReference type="InterPro" id="IPR012337">
    <property type="entry name" value="RNaseH-like_sf"/>
</dbReference>
<evidence type="ECO:0000313" key="4">
    <source>
        <dbReference type="Proteomes" id="UP000603453"/>
    </source>
</evidence>
<dbReference type="AlphaFoldDB" id="A0A8H7QF09"/>
<dbReference type="Proteomes" id="UP000603453">
    <property type="component" value="Unassembled WGS sequence"/>
</dbReference>
<dbReference type="InterPro" id="IPR046616">
    <property type="entry name" value="DUF6729"/>
</dbReference>
<dbReference type="PANTHER" id="PTHR24401">
    <property type="entry name" value="SI:CH211-243P7.3-RELATED"/>
    <property type="match status" value="1"/>
</dbReference>
<protein>
    <recommendedName>
        <fullName evidence="2">DUF6729 domain-containing protein</fullName>
    </recommendedName>
</protein>
<dbReference type="GO" id="GO:0003676">
    <property type="term" value="F:nucleic acid binding"/>
    <property type="evidence" value="ECO:0007669"/>
    <property type="project" value="InterPro"/>
</dbReference>
<gene>
    <name evidence="3" type="ORF">INT47_005199</name>
</gene>
<dbReference type="SUPFAM" id="SSF53098">
    <property type="entry name" value="Ribonuclease H-like"/>
    <property type="match status" value="1"/>
</dbReference>
<dbReference type="OrthoDB" id="2278185at2759"/>
<feature type="compositionally biased region" description="Polar residues" evidence="1">
    <location>
        <begin position="1"/>
        <end position="15"/>
    </location>
</feature>
<accession>A0A8H7QF09</accession>
<feature type="domain" description="DUF6729" evidence="2">
    <location>
        <begin position="155"/>
        <end position="335"/>
    </location>
</feature>
<dbReference type="PANTHER" id="PTHR24401:SF29">
    <property type="entry name" value="SI:CH211-243P7.3-RELATED"/>
    <property type="match status" value="1"/>
</dbReference>
<feature type="non-terminal residue" evidence="3">
    <location>
        <position position="556"/>
    </location>
</feature>
<keyword evidence="4" id="KW-1185">Reference proteome</keyword>
<name>A0A8H7QF09_9FUNG</name>
<sequence>MSNNSNKSQNITGIATNIKRGRPNGQINKNGHNAGRKLKQIDNQSTLSIFFAKSSDEVVQSESSTNNEQPQFDTTGIKDNAIPVNMEEAEEEFEEDSAEEAFEELDEGTFNEIDEFASSLPSDSEVVKYHDALQQRLGENNKNKSHLPDEYKRGTFWTQTRSPSFALANSVDPSELYHPRTFIWLPDHLHDNLVCPSCGSDIESKGFDKKTKARRIIDLKDCFYIMTRRYRCKNSIKQHHFNGFDSGITRQLPFRIQSDFPALLTHKSGISKDLVKLMRPLFQNSVGPVRLSKILREMHAEHHAGLELQYYDAACDHSFKVTGHMGKLKGEPTFTALYTCLNEYEEIRMQVLAPSKALSHLASPFNALVKSYNLNGYQLPSLFYTDNVNSDRAFLEGVLPSLLDNVRKTSIQKPANSEETSTPEHNSDLPVLTLPDTANISVFSVPEDIDNACQNILDGLETNNCLYVGFDCEWIARNHGHFNSRSRGAQASLNEVSLIQICFKEQIYLFRTFEFTVDDFPEKLQHLLECGNVKKIGKNVSGNFTRLRKGYQINPE</sequence>
<dbReference type="InterPro" id="IPR036397">
    <property type="entry name" value="RNaseH_sf"/>
</dbReference>
<evidence type="ECO:0000256" key="1">
    <source>
        <dbReference type="SAM" id="MobiDB-lite"/>
    </source>
</evidence>
<comment type="caution">
    <text evidence="3">The sequence shown here is derived from an EMBL/GenBank/DDBJ whole genome shotgun (WGS) entry which is preliminary data.</text>
</comment>
<evidence type="ECO:0000313" key="3">
    <source>
        <dbReference type="EMBL" id="KAG2191232.1"/>
    </source>
</evidence>
<feature type="region of interest" description="Disordered" evidence="1">
    <location>
        <begin position="1"/>
        <end position="35"/>
    </location>
</feature>
<dbReference type="Gene3D" id="3.30.420.10">
    <property type="entry name" value="Ribonuclease H-like superfamily/Ribonuclease H"/>
    <property type="match status" value="1"/>
</dbReference>
<reference evidence="3" key="1">
    <citation type="submission" date="2020-12" db="EMBL/GenBank/DDBJ databases">
        <title>Metabolic potential, ecology and presence of endohyphal bacteria is reflected in genomic diversity of Mucoromycotina.</title>
        <authorList>
            <person name="Muszewska A."/>
            <person name="Okrasinska A."/>
            <person name="Steczkiewicz K."/>
            <person name="Drgas O."/>
            <person name="Orlowska M."/>
            <person name="Perlinska-Lenart U."/>
            <person name="Aleksandrzak-Piekarczyk T."/>
            <person name="Szatraj K."/>
            <person name="Zielenkiewicz U."/>
            <person name="Pilsyk S."/>
            <person name="Malc E."/>
            <person name="Mieczkowski P."/>
            <person name="Kruszewska J.S."/>
            <person name="Biernat P."/>
            <person name="Pawlowska J."/>
        </authorList>
    </citation>
    <scope>NUCLEOTIDE SEQUENCE</scope>
    <source>
        <strain evidence="3">WA0000017839</strain>
    </source>
</reference>